<feature type="transmembrane region" description="Helical" evidence="1">
    <location>
        <begin position="241"/>
        <end position="260"/>
    </location>
</feature>
<feature type="transmembrane region" description="Helical" evidence="1">
    <location>
        <begin position="92"/>
        <end position="112"/>
    </location>
</feature>
<dbReference type="Proteomes" id="UP000259273">
    <property type="component" value="Unassembled WGS sequence"/>
</dbReference>
<keyword evidence="1" id="KW-1133">Transmembrane helix</keyword>
<dbReference type="GO" id="GO:0020037">
    <property type="term" value="F:heme binding"/>
    <property type="evidence" value="ECO:0007669"/>
    <property type="project" value="InterPro"/>
</dbReference>
<feature type="domain" description="Cytochrome c assembly protein" evidence="2">
    <location>
        <begin position="39"/>
        <end position="263"/>
    </location>
</feature>
<dbReference type="PANTHER" id="PTHR38034">
    <property type="entry name" value="INNER MEMBRANE PROTEIN YPJD"/>
    <property type="match status" value="1"/>
</dbReference>
<dbReference type="STRING" id="1121937.GCA_000423125_00572"/>
<sequence>MPLPLLAIAAALLYLAAAGLHLMHILQRKPRLSTSVIALGAIALVCHALVAWSSIFDEHSVHLGLYRILALISFVINLACISWLVRWPLQNLLIVLLPLSASTVLISAFAPQTGSTPEALGHGLLLHIASSILAYAVLTLAAVQAVLVAIQDRQLKQHRATGIVSFLPPLQLMETMLFELVWMGVVLLTVAIATGFLFVDDFFAQHLVHKTVLTLVAWVIYSTLLWGRYQLGWRSQTAARFTIGGFLLLMLAFLGSKLVLELLLQRG</sequence>
<proteinExistence type="predicted"/>
<dbReference type="GO" id="GO:0017004">
    <property type="term" value="P:cytochrome complex assembly"/>
    <property type="evidence" value="ECO:0007669"/>
    <property type="project" value="InterPro"/>
</dbReference>
<feature type="transmembrane region" description="Helical" evidence="1">
    <location>
        <begin position="180"/>
        <end position="199"/>
    </location>
</feature>
<feature type="transmembrane region" description="Helical" evidence="1">
    <location>
        <begin position="6"/>
        <end position="25"/>
    </location>
</feature>
<evidence type="ECO:0000256" key="1">
    <source>
        <dbReference type="SAM" id="Phobius"/>
    </source>
</evidence>
<evidence type="ECO:0000313" key="3">
    <source>
        <dbReference type="EMBL" id="HAN26323.1"/>
    </source>
</evidence>
<dbReference type="PANTHER" id="PTHR38034:SF1">
    <property type="entry name" value="INNER MEMBRANE PROTEIN YPJD"/>
    <property type="match status" value="1"/>
</dbReference>
<dbReference type="InterPro" id="IPR002541">
    <property type="entry name" value="Cyt_c_assembly"/>
</dbReference>
<keyword evidence="1" id="KW-0472">Membrane</keyword>
<feature type="transmembrane region" description="Helical" evidence="1">
    <location>
        <begin position="32"/>
        <end position="52"/>
    </location>
</feature>
<comment type="caution">
    <text evidence="3">The sequence shown here is derived from an EMBL/GenBank/DDBJ whole genome shotgun (WGS) entry which is preliminary data.</text>
</comment>
<dbReference type="Pfam" id="PF01578">
    <property type="entry name" value="Cytochrom_C_asm"/>
    <property type="match status" value="1"/>
</dbReference>
<protein>
    <submittedName>
        <fullName evidence="3">Cytochrome C biogenesis protein</fullName>
    </submittedName>
</protein>
<evidence type="ECO:0000259" key="2">
    <source>
        <dbReference type="Pfam" id="PF01578"/>
    </source>
</evidence>
<feature type="transmembrane region" description="Helical" evidence="1">
    <location>
        <begin position="64"/>
        <end position="85"/>
    </location>
</feature>
<dbReference type="GO" id="GO:0005886">
    <property type="term" value="C:plasma membrane"/>
    <property type="evidence" value="ECO:0007669"/>
    <property type="project" value="TreeGrafter"/>
</dbReference>
<organism evidence="3 4">
    <name type="scientific">Haliea salexigens</name>
    <dbReference type="NCBI Taxonomy" id="287487"/>
    <lineage>
        <taxon>Bacteria</taxon>
        <taxon>Pseudomonadati</taxon>
        <taxon>Pseudomonadota</taxon>
        <taxon>Gammaproteobacteria</taxon>
        <taxon>Cellvibrionales</taxon>
        <taxon>Halieaceae</taxon>
        <taxon>Haliea</taxon>
    </lineage>
</organism>
<gene>
    <name evidence="3" type="ORF">DCP75_01030</name>
</gene>
<accession>A0A3C1KIK1</accession>
<feature type="transmembrane region" description="Helical" evidence="1">
    <location>
        <begin position="124"/>
        <end position="150"/>
    </location>
</feature>
<reference evidence="3 4" key="1">
    <citation type="journal article" date="2018" name="Nat. Biotechnol.">
        <title>A standardized bacterial taxonomy based on genome phylogeny substantially revises the tree of life.</title>
        <authorList>
            <person name="Parks D.H."/>
            <person name="Chuvochina M."/>
            <person name="Waite D.W."/>
            <person name="Rinke C."/>
            <person name="Skarshewski A."/>
            <person name="Chaumeil P.A."/>
            <person name="Hugenholtz P."/>
        </authorList>
    </citation>
    <scope>NUCLEOTIDE SEQUENCE [LARGE SCALE GENOMIC DNA]</scope>
    <source>
        <strain evidence="3">UBA9158</strain>
    </source>
</reference>
<dbReference type="AlphaFoldDB" id="A0A3C1KIK1"/>
<name>A0A3C1KIK1_9GAMM</name>
<keyword evidence="1" id="KW-0812">Transmembrane</keyword>
<dbReference type="InterPro" id="IPR052372">
    <property type="entry name" value="YpjD/HemX"/>
</dbReference>
<evidence type="ECO:0000313" key="4">
    <source>
        <dbReference type="Proteomes" id="UP000259273"/>
    </source>
</evidence>
<feature type="transmembrane region" description="Helical" evidence="1">
    <location>
        <begin position="211"/>
        <end position="229"/>
    </location>
</feature>
<dbReference type="EMBL" id="DMND01000021">
    <property type="protein sequence ID" value="HAN26323.1"/>
    <property type="molecule type" value="Genomic_DNA"/>
</dbReference>